<dbReference type="InterPro" id="IPR013154">
    <property type="entry name" value="ADH-like_N"/>
</dbReference>
<reference evidence="2" key="1">
    <citation type="submission" date="2023-03" db="EMBL/GenBank/DDBJ databases">
        <title>Massive genome expansion in bonnet fungi (Mycena s.s.) driven by repeated elements and novel gene families across ecological guilds.</title>
        <authorList>
            <consortium name="Lawrence Berkeley National Laboratory"/>
            <person name="Harder C.B."/>
            <person name="Miyauchi S."/>
            <person name="Viragh M."/>
            <person name="Kuo A."/>
            <person name="Thoen E."/>
            <person name="Andreopoulos B."/>
            <person name="Lu D."/>
            <person name="Skrede I."/>
            <person name="Drula E."/>
            <person name="Henrissat B."/>
            <person name="Morin E."/>
            <person name="Kohler A."/>
            <person name="Barry K."/>
            <person name="LaButti K."/>
            <person name="Morin E."/>
            <person name="Salamov A."/>
            <person name="Lipzen A."/>
            <person name="Mereny Z."/>
            <person name="Hegedus B."/>
            <person name="Baldrian P."/>
            <person name="Stursova M."/>
            <person name="Weitz H."/>
            <person name="Taylor A."/>
            <person name="Grigoriev I.V."/>
            <person name="Nagy L.G."/>
            <person name="Martin F."/>
            <person name="Kauserud H."/>
        </authorList>
    </citation>
    <scope>NUCLEOTIDE SEQUENCE</scope>
    <source>
        <strain evidence="2">CBHHK182m</strain>
    </source>
</reference>
<proteinExistence type="predicted"/>
<dbReference type="Gene3D" id="3.40.50.720">
    <property type="entry name" value="NAD(P)-binding Rossmann-like Domain"/>
    <property type="match status" value="1"/>
</dbReference>
<evidence type="ECO:0000313" key="2">
    <source>
        <dbReference type="EMBL" id="KAJ7776319.1"/>
    </source>
</evidence>
<organism evidence="2 3">
    <name type="scientific">Mycena metata</name>
    <dbReference type="NCBI Taxonomy" id="1033252"/>
    <lineage>
        <taxon>Eukaryota</taxon>
        <taxon>Fungi</taxon>
        <taxon>Dikarya</taxon>
        <taxon>Basidiomycota</taxon>
        <taxon>Agaricomycotina</taxon>
        <taxon>Agaricomycetes</taxon>
        <taxon>Agaricomycetidae</taxon>
        <taxon>Agaricales</taxon>
        <taxon>Marasmiineae</taxon>
        <taxon>Mycenaceae</taxon>
        <taxon>Mycena</taxon>
    </lineage>
</organism>
<dbReference type="PANTHER" id="PTHR45348:SF2">
    <property type="entry name" value="ZINC-TYPE ALCOHOL DEHYDROGENASE-LIKE PROTEIN C2E1P3.01"/>
    <property type="match status" value="1"/>
</dbReference>
<dbReference type="CDD" id="cd08249">
    <property type="entry name" value="enoyl_reductase_like"/>
    <property type="match status" value="1"/>
</dbReference>
<dbReference type="Proteomes" id="UP001215598">
    <property type="component" value="Unassembled WGS sequence"/>
</dbReference>
<dbReference type="AlphaFoldDB" id="A0AAD7K1H3"/>
<dbReference type="InterPro" id="IPR036291">
    <property type="entry name" value="NAD(P)-bd_dom_sf"/>
</dbReference>
<dbReference type="SUPFAM" id="SSF50129">
    <property type="entry name" value="GroES-like"/>
    <property type="match status" value="1"/>
</dbReference>
<dbReference type="SUPFAM" id="SSF51735">
    <property type="entry name" value="NAD(P)-binding Rossmann-fold domains"/>
    <property type="match status" value="1"/>
</dbReference>
<dbReference type="Pfam" id="PF08240">
    <property type="entry name" value="ADH_N"/>
    <property type="match status" value="1"/>
</dbReference>
<dbReference type="SMART" id="SM00829">
    <property type="entry name" value="PKS_ER"/>
    <property type="match status" value="1"/>
</dbReference>
<protein>
    <submittedName>
        <fullName evidence="2">Chaperonin 10-like protein</fullName>
    </submittedName>
</protein>
<gene>
    <name evidence="2" type="ORF">B0H16DRAFT_1506336</name>
</gene>
<evidence type="ECO:0000259" key="1">
    <source>
        <dbReference type="SMART" id="SM00829"/>
    </source>
</evidence>
<keyword evidence="3" id="KW-1185">Reference proteome</keyword>
<accession>A0AAD7K1H3</accession>
<dbReference type="GO" id="GO:0016651">
    <property type="term" value="F:oxidoreductase activity, acting on NAD(P)H"/>
    <property type="evidence" value="ECO:0007669"/>
    <property type="project" value="InterPro"/>
</dbReference>
<comment type="caution">
    <text evidence="2">The sequence shown here is derived from an EMBL/GenBank/DDBJ whole genome shotgun (WGS) entry which is preliminary data.</text>
</comment>
<dbReference type="InterPro" id="IPR047122">
    <property type="entry name" value="Trans-enoyl_RdTase-like"/>
</dbReference>
<dbReference type="Gene3D" id="3.90.180.10">
    <property type="entry name" value="Medium-chain alcohol dehydrogenases, catalytic domain"/>
    <property type="match status" value="1"/>
</dbReference>
<sequence>MYPIALQPTMPAQTNLAFVVNTNPLSRTIKDRGVPTPGAEEILVRVEAAGLNPVDARIGSIPIPMWADLPTVPGAEASGIIVAVGNEVKNVKIGDRVAFGTAGQKEDISSYQQYSLAHSTIVTKLPVNISLEEGASIPVGLFTSYHAMYSQPPHGGGLVSPMSPGGRGKYADQPIVILGGAGATGHYALQLARLSGFSTIITTASLKHESSLKSLGATHLIDRSLPDAEVVKAVAALAPTLSVVFDPISTEETHTLGFEILKASKKNNKGDKTLLEIIPIPVPEAKSEGINVYMGWATSAWPQYNALSKELYSQLEGLLADGTIRPMKIEVVKGGLNALEEAFETFDKVSGVKRVVLPQETRAV</sequence>
<name>A0AAD7K1H3_9AGAR</name>
<dbReference type="EMBL" id="JARKIB010000009">
    <property type="protein sequence ID" value="KAJ7776319.1"/>
    <property type="molecule type" value="Genomic_DNA"/>
</dbReference>
<dbReference type="PANTHER" id="PTHR45348">
    <property type="entry name" value="HYPOTHETICAL OXIDOREDUCTASE (EUROFUNG)"/>
    <property type="match status" value="1"/>
</dbReference>
<dbReference type="InterPro" id="IPR011032">
    <property type="entry name" value="GroES-like_sf"/>
</dbReference>
<evidence type="ECO:0000313" key="3">
    <source>
        <dbReference type="Proteomes" id="UP001215598"/>
    </source>
</evidence>
<feature type="domain" description="Enoyl reductase (ER)" evidence="1">
    <location>
        <begin position="26"/>
        <end position="357"/>
    </location>
</feature>
<dbReference type="InterPro" id="IPR020843">
    <property type="entry name" value="ER"/>
</dbReference>